<dbReference type="Pfam" id="PF03358">
    <property type="entry name" value="FMN_red"/>
    <property type="match status" value="1"/>
</dbReference>
<dbReference type="InterPro" id="IPR050104">
    <property type="entry name" value="FMN-dep_NADH:Q_OxRdtase_AzoR1"/>
</dbReference>
<proteinExistence type="predicted"/>
<dbReference type="SUPFAM" id="SSF52218">
    <property type="entry name" value="Flavoproteins"/>
    <property type="match status" value="1"/>
</dbReference>
<evidence type="ECO:0000313" key="2">
    <source>
        <dbReference type="EMBL" id="RHA77969.1"/>
    </source>
</evidence>
<name>A0A413T3E9_9BACT</name>
<dbReference type="Proteomes" id="UP000283855">
    <property type="component" value="Unassembled WGS sequence"/>
</dbReference>
<dbReference type="AlphaFoldDB" id="A0A413T3E9"/>
<gene>
    <name evidence="2" type="ORF">DW921_02915</name>
</gene>
<dbReference type="PANTHER" id="PTHR43741">
    <property type="entry name" value="FMN-DEPENDENT NADH-AZOREDUCTASE 1"/>
    <property type="match status" value="1"/>
</dbReference>
<feature type="domain" description="NADPH-dependent FMN reductase-like" evidence="1">
    <location>
        <begin position="4"/>
        <end position="123"/>
    </location>
</feature>
<dbReference type="EMBL" id="QSFT01000004">
    <property type="protein sequence ID" value="RHA77969.1"/>
    <property type="molecule type" value="Genomic_DNA"/>
</dbReference>
<reference evidence="2 3" key="1">
    <citation type="submission" date="2018-08" db="EMBL/GenBank/DDBJ databases">
        <title>A genome reference for cultivated species of the human gut microbiota.</title>
        <authorList>
            <person name="Zou Y."/>
            <person name="Xue W."/>
            <person name="Luo G."/>
        </authorList>
    </citation>
    <scope>NUCLEOTIDE SEQUENCE [LARGE SCALE GENOMIC DNA]</scope>
    <source>
        <strain evidence="2 3">AM42-38</strain>
    </source>
</reference>
<evidence type="ECO:0000259" key="1">
    <source>
        <dbReference type="Pfam" id="PF03358"/>
    </source>
</evidence>
<dbReference type="RefSeq" id="WP_118399973.1">
    <property type="nucleotide sequence ID" value="NZ_CABJGD010000004.1"/>
</dbReference>
<dbReference type="Gene3D" id="3.40.50.360">
    <property type="match status" value="1"/>
</dbReference>
<accession>A0A413T3E9</accession>
<comment type="caution">
    <text evidence="2">The sequence shown here is derived from an EMBL/GenBank/DDBJ whole genome shotgun (WGS) entry which is preliminary data.</text>
</comment>
<sequence>MTKKVLILSSSPRRKGNSDSLCDEFMQGAIDAGHQVEKIFLRDKVIHPCIGCDVCSSQKKPCPQNDDAAEVIRKMLEAEVIVMGTPVYFYSMSAQMKTLIDRCCGPYTKMKNKEFYFIATAAEDDEKIMDRIVTSFSGFLDCLENPVVRGTVFCGGVWHAGEIKGNAALQKAYEMGKNIK</sequence>
<dbReference type="GO" id="GO:0016491">
    <property type="term" value="F:oxidoreductase activity"/>
    <property type="evidence" value="ECO:0007669"/>
    <property type="project" value="InterPro"/>
</dbReference>
<organism evidence="2 3">
    <name type="scientific">Phocaeicola coprophilus</name>
    <dbReference type="NCBI Taxonomy" id="387090"/>
    <lineage>
        <taxon>Bacteria</taxon>
        <taxon>Pseudomonadati</taxon>
        <taxon>Bacteroidota</taxon>
        <taxon>Bacteroidia</taxon>
        <taxon>Bacteroidales</taxon>
        <taxon>Bacteroidaceae</taxon>
        <taxon>Phocaeicola</taxon>
    </lineage>
</organism>
<protein>
    <submittedName>
        <fullName evidence="2">Flavodoxin family protein</fullName>
    </submittedName>
</protein>
<dbReference type="PANTHER" id="PTHR43741:SF4">
    <property type="entry name" value="FMN-DEPENDENT NADH:QUINONE OXIDOREDUCTASE"/>
    <property type="match status" value="1"/>
</dbReference>
<dbReference type="InterPro" id="IPR029039">
    <property type="entry name" value="Flavoprotein-like_sf"/>
</dbReference>
<dbReference type="InterPro" id="IPR005025">
    <property type="entry name" value="FMN_Rdtase-like_dom"/>
</dbReference>
<evidence type="ECO:0000313" key="3">
    <source>
        <dbReference type="Proteomes" id="UP000283855"/>
    </source>
</evidence>